<proteinExistence type="predicted"/>
<gene>
    <name evidence="1" type="ORF">GGD69_005269</name>
</gene>
<comment type="caution">
    <text evidence="1">The sequence shown here is derived from an EMBL/GenBank/DDBJ whole genome shotgun (WGS) entry which is preliminary data.</text>
</comment>
<name>A0AAW3V3L4_9BURK</name>
<evidence type="ECO:0000313" key="1">
    <source>
        <dbReference type="EMBL" id="MBB6204375.1"/>
    </source>
</evidence>
<organism evidence="1 2">
    <name type="scientific">Paraburkholderia fungorum</name>
    <dbReference type="NCBI Taxonomy" id="134537"/>
    <lineage>
        <taxon>Bacteria</taxon>
        <taxon>Pseudomonadati</taxon>
        <taxon>Pseudomonadota</taxon>
        <taxon>Betaproteobacteria</taxon>
        <taxon>Burkholderiales</taxon>
        <taxon>Burkholderiaceae</taxon>
        <taxon>Paraburkholderia</taxon>
    </lineage>
</organism>
<dbReference type="EMBL" id="JACIIK010000009">
    <property type="protein sequence ID" value="MBB6204375.1"/>
    <property type="molecule type" value="Genomic_DNA"/>
</dbReference>
<accession>A0AAW3V3L4</accession>
<dbReference type="Proteomes" id="UP000518681">
    <property type="component" value="Unassembled WGS sequence"/>
</dbReference>
<dbReference type="RefSeq" id="WP_183800835.1">
    <property type="nucleotide sequence ID" value="NZ_JACIII010000013.1"/>
</dbReference>
<protein>
    <submittedName>
        <fullName evidence="1">Uncharacterized protein</fullName>
    </submittedName>
</protein>
<sequence length="70" mass="7686">MDQATDTALEKDAIAELRRREQGCLARVTSIKRKLAGGSHAVSEADLLRWENELAEVRAKLPPANESAIN</sequence>
<evidence type="ECO:0000313" key="2">
    <source>
        <dbReference type="Proteomes" id="UP000518681"/>
    </source>
</evidence>
<dbReference type="AlphaFoldDB" id="A0AAW3V3L4"/>
<reference evidence="1 2" key="1">
    <citation type="submission" date="2020-08" db="EMBL/GenBank/DDBJ databases">
        <title>Genomic Encyclopedia of Type Strains, Phase IV (KMG-V): Genome sequencing to study the core and pangenomes of soil and plant-associated prokaryotes.</title>
        <authorList>
            <person name="Whitman W."/>
        </authorList>
    </citation>
    <scope>NUCLEOTIDE SEQUENCE [LARGE SCALE GENOMIC DNA]</scope>
    <source>
        <strain evidence="1 2">SEMIA 4013</strain>
    </source>
</reference>